<keyword evidence="2" id="KW-1185">Reference proteome</keyword>
<dbReference type="RefSeq" id="WP_320293535.1">
    <property type="nucleotide sequence ID" value="NZ_JAVIIU010000001.1"/>
</dbReference>
<evidence type="ECO:0000313" key="2">
    <source>
        <dbReference type="Proteomes" id="UP001280156"/>
    </source>
</evidence>
<dbReference type="Proteomes" id="UP001280156">
    <property type="component" value="Unassembled WGS sequence"/>
</dbReference>
<name>A0ABU4YLW4_9HYPH</name>
<protein>
    <submittedName>
        <fullName evidence="1">DUF736 domain-containing protein</fullName>
    </submittedName>
</protein>
<comment type="caution">
    <text evidence="1">The sequence shown here is derived from an EMBL/GenBank/DDBJ whole genome shotgun (WGS) entry which is preliminary data.</text>
</comment>
<gene>
    <name evidence="1" type="ORF">RFM52_22485</name>
</gene>
<dbReference type="Pfam" id="PF05284">
    <property type="entry name" value="DUF736"/>
    <property type="match status" value="1"/>
</dbReference>
<evidence type="ECO:0000313" key="1">
    <source>
        <dbReference type="EMBL" id="MDX8487951.1"/>
    </source>
</evidence>
<dbReference type="EMBL" id="JAVIIV010000016">
    <property type="protein sequence ID" value="MDX8487951.1"/>
    <property type="molecule type" value="Genomic_DNA"/>
</dbReference>
<proteinExistence type="predicted"/>
<organism evidence="1 2">
    <name type="scientific">Mesorhizobium humile</name>
    <dbReference type="NCBI Taxonomy" id="3072313"/>
    <lineage>
        <taxon>Bacteria</taxon>
        <taxon>Pseudomonadati</taxon>
        <taxon>Pseudomonadota</taxon>
        <taxon>Alphaproteobacteria</taxon>
        <taxon>Hyphomicrobiales</taxon>
        <taxon>Phyllobacteriaceae</taxon>
        <taxon>Mesorhizobium</taxon>
    </lineage>
</organism>
<reference evidence="1 2" key="1">
    <citation type="submission" date="2023-08" db="EMBL/GenBank/DDBJ databases">
        <title>Implementing the SeqCode for naming new Mesorhizobium species isolated from Vachellia karroo root nodules.</title>
        <authorList>
            <person name="Van Lill M."/>
        </authorList>
    </citation>
    <scope>NUCLEOTIDE SEQUENCE [LARGE SCALE GENOMIC DNA]</scope>
    <source>
        <strain evidence="1 2">VK2B</strain>
    </source>
</reference>
<accession>A0ABU4YLW4</accession>
<dbReference type="InterPro" id="IPR007948">
    <property type="entry name" value="DUF736"/>
</dbReference>
<sequence length="108" mass="12127">MTQIGTFTRNDDGFFGNICTLTIDAKLAILAVEKSDVENAPEHRIYCDGVEIGAAWDRTGDKAGAYLSVLIDDPSFTQPIRANLFQVATEKDVWNLHWSRPSKREERP</sequence>